<evidence type="ECO:0000259" key="2">
    <source>
        <dbReference type="Pfam" id="PF00534"/>
    </source>
</evidence>
<name>A0A1F8F452_9BACT</name>
<dbReference type="PANTHER" id="PTHR46401:SF2">
    <property type="entry name" value="GLYCOSYLTRANSFERASE WBBK-RELATED"/>
    <property type="match status" value="1"/>
</dbReference>
<sequence length="354" mass="40444">MKVCYFGTYSSNYTRNKVNITGLRENGVDVIECRTDDGGLKKYWTLFKKGLFLRGQYDVMIVGFNGHVIMPIAWLVTRFPRKKLVFDAFISTYDSNIFDRKKHSPISLMALKYWIIDWLSCSLADIVLMDAEAHADYISKTFYIPRNKVKSLLVGCPNDVMYPRPQHKEESDFIVHFHGTYIPVQGIPFVIKAAKILDGKGIKFNIIGKLSTYKESIDLAKELGVSNVRFFDYMPYEKLAEFMAGADICLGAFGDTDKAKRTYIFKIVEAMAMKKAVVTGDSPALREFLTDRKDVLFCKLADSQDLADKILELKNNTSLRNSIAENGFELYRQRMTPGMIGRDLLEKINLDESR</sequence>
<evidence type="ECO:0000256" key="1">
    <source>
        <dbReference type="ARBA" id="ARBA00022679"/>
    </source>
</evidence>
<evidence type="ECO:0000313" key="4">
    <source>
        <dbReference type="Proteomes" id="UP000178908"/>
    </source>
</evidence>
<accession>A0A1F8F452</accession>
<evidence type="ECO:0000313" key="3">
    <source>
        <dbReference type="EMBL" id="OGN07921.1"/>
    </source>
</evidence>
<proteinExistence type="predicted"/>
<dbReference type="AlphaFoldDB" id="A0A1F8F452"/>
<dbReference type="InterPro" id="IPR001296">
    <property type="entry name" value="Glyco_trans_1"/>
</dbReference>
<dbReference type="EMBL" id="MGJO01000061">
    <property type="protein sequence ID" value="OGN07921.1"/>
    <property type="molecule type" value="Genomic_DNA"/>
</dbReference>
<feature type="domain" description="Glycosyl transferase family 1" evidence="2">
    <location>
        <begin position="166"/>
        <end position="328"/>
    </location>
</feature>
<dbReference type="PANTHER" id="PTHR46401">
    <property type="entry name" value="GLYCOSYLTRANSFERASE WBBK-RELATED"/>
    <property type="match status" value="1"/>
</dbReference>
<dbReference type="GO" id="GO:0016757">
    <property type="term" value="F:glycosyltransferase activity"/>
    <property type="evidence" value="ECO:0007669"/>
    <property type="project" value="InterPro"/>
</dbReference>
<dbReference type="Gene3D" id="3.40.50.2000">
    <property type="entry name" value="Glycogen Phosphorylase B"/>
    <property type="match status" value="2"/>
</dbReference>
<comment type="caution">
    <text evidence="3">The sequence shown here is derived from an EMBL/GenBank/DDBJ whole genome shotgun (WGS) entry which is preliminary data.</text>
</comment>
<dbReference type="SUPFAM" id="SSF53756">
    <property type="entry name" value="UDP-Glycosyltransferase/glycogen phosphorylase"/>
    <property type="match status" value="1"/>
</dbReference>
<protein>
    <recommendedName>
        <fullName evidence="2">Glycosyl transferase family 1 domain-containing protein</fullName>
    </recommendedName>
</protein>
<dbReference type="Pfam" id="PF00534">
    <property type="entry name" value="Glycos_transf_1"/>
    <property type="match status" value="1"/>
</dbReference>
<keyword evidence="1" id="KW-0808">Transferase</keyword>
<gene>
    <name evidence="3" type="ORF">A3C61_03345</name>
</gene>
<dbReference type="Proteomes" id="UP000178908">
    <property type="component" value="Unassembled WGS sequence"/>
</dbReference>
<dbReference type="GO" id="GO:0009103">
    <property type="term" value="P:lipopolysaccharide biosynthetic process"/>
    <property type="evidence" value="ECO:0007669"/>
    <property type="project" value="TreeGrafter"/>
</dbReference>
<reference evidence="3 4" key="1">
    <citation type="journal article" date="2016" name="Nat. Commun.">
        <title>Thousands of microbial genomes shed light on interconnected biogeochemical processes in an aquifer system.</title>
        <authorList>
            <person name="Anantharaman K."/>
            <person name="Brown C.T."/>
            <person name="Hug L.A."/>
            <person name="Sharon I."/>
            <person name="Castelle C.J."/>
            <person name="Probst A.J."/>
            <person name="Thomas B.C."/>
            <person name="Singh A."/>
            <person name="Wilkins M.J."/>
            <person name="Karaoz U."/>
            <person name="Brodie E.L."/>
            <person name="Williams K.H."/>
            <person name="Hubbard S.S."/>
            <person name="Banfield J.F."/>
        </authorList>
    </citation>
    <scope>NUCLEOTIDE SEQUENCE [LARGE SCALE GENOMIC DNA]</scope>
</reference>
<organism evidence="3 4">
    <name type="scientific">Candidatus Yanofskybacteria bacterium RIFCSPHIGHO2_02_FULL_39_10</name>
    <dbReference type="NCBI Taxonomy" id="1802674"/>
    <lineage>
        <taxon>Bacteria</taxon>
        <taxon>Candidatus Yanofskyibacteriota</taxon>
    </lineage>
</organism>